<dbReference type="Pfam" id="PF18909">
    <property type="entry name" value="dGTP_diPhyd_N"/>
    <property type="match status" value="1"/>
</dbReference>
<proteinExistence type="predicted"/>
<protein>
    <recommendedName>
        <fullName evidence="1">dATP/dGTP diphosphohydrolase N-terminal domain-containing protein</fullName>
    </recommendedName>
</protein>
<accession>A0A1L7DS50</accession>
<gene>
    <name evidence="2" type="ORF">phiAp1_27</name>
</gene>
<reference evidence="3" key="1">
    <citation type="submission" date="2016-11" db="EMBL/GenBank/DDBJ databases">
        <authorList>
            <person name="Xavier A.S."/>
            <person name="Silva F.P."/>
            <person name="Vidigal P.M.P."/>
            <person name="Lima T.T.M."/>
            <person name="Souza F.O."/>
            <person name="Alfenas-Zerbini P."/>
        </authorList>
    </citation>
    <scope>NUCLEOTIDE SEQUENCE [LARGE SCALE GENOMIC DNA]</scope>
</reference>
<dbReference type="EMBL" id="KY117485">
    <property type="protein sequence ID" value="APU03168.1"/>
    <property type="molecule type" value="Genomic_DNA"/>
</dbReference>
<feature type="domain" description="dATP/dGTP diphosphohydrolase N-terminal" evidence="1">
    <location>
        <begin position="89"/>
        <end position="187"/>
    </location>
</feature>
<evidence type="ECO:0000313" key="3">
    <source>
        <dbReference type="Proteomes" id="UP000221958"/>
    </source>
</evidence>
<keyword evidence="3" id="KW-1185">Reference proteome</keyword>
<name>A0A1L7DS50_9CAUD</name>
<evidence type="ECO:0000313" key="2">
    <source>
        <dbReference type="EMBL" id="APU03168.1"/>
    </source>
</evidence>
<organism evidence="2 3">
    <name type="scientific">Ralstonia phage phiAp1</name>
    <dbReference type="NCBI Taxonomy" id="2783867"/>
    <lineage>
        <taxon>Viruses</taxon>
        <taxon>Duplodnaviria</taxon>
        <taxon>Heunggongvirae</taxon>
        <taxon>Uroviricota</taxon>
        <taxon>Caudoviricetes</taxon>
        <taxon>Autographivirales</taxon>
        <taxon>Autoscriptoviridae</taxon>
        <taxon>Ayakvirus</taxon>
        <taxon>Ayakvirus Ap1</taxon>
    </lineage>
</organism>
<sequence length="230" mass="25325">MTDAFKHGDKIRYLGDEPRWDKLTVGNVYTFHSYHGEGTYGRKYLKLVEFMDVDPGHNQLANKFELVCDPFAGEPLSPIGALDNRPPANPKQAFGDKKPPVHLVHGIALLAESQALHAGRRKYGENNFIQTPVEAMTYVAGMKRHIDQWVAGEEFDPVELVSHLGAVRAGAGILLTAAACGMMIDNRPVVGNSGLGVSPKLSYKEAYNAAFERAQDVIEHLNKLYPAKLV</sequence>
<evidence type="ECO:0000259" key="1">
    <source>
        <dbReference type="Pfam" id="PF18909"/>
    </source>
</evidence>
<dbReference type="InterPro" id="IPR044038">
    <property type="entry name" value="dATP/dGTP_diPOhydrolase_N"/>
</dbReference>
<dbReference type="Proteomes" id="UP000221958">
    <property type="component" value="Segment"/>
</dbReference>